<dbReference type="GO" id="GO:0042742">
    <property type="term" value="P:defense response to bacterium"/>
    <property type="evidence" value="ECO:0007669"/>
    <property type="project" value="UniProtKB-KW"/>
</dbReference>
<dbReference type="GO" id="GO:0009253">
    <property type="term" value="P:peptidoglycan catabolic process"/>
    <property type="evidence" value="ECO:0007669"/>
    <property type="project" value="InterPro"/>
</dbReference>
<feature type="chain" id="PRO_5040378039" description="Lysozyme" evidence="8">
    <location>
        <begin position="25"/>
        <end position="284"/>
    </location>
</feature>
<dbReference type="PANTHER" id="PTHR38107:SF3">
    <property type="entry name" value="LYSOZYME RRRD-RELATED"/>
    <property type="match status" value="1"/>
</dbReference>
<organism evidence="9 10">
    <name type="scientific">Asterophora parasitica</name>
    <dbReference type="NCBI Taxonomy" id="117018"/>
    <lineage>
        <taxon>Eukaryota</taxon>
        <taxon>Fungi</taxon>
        <taxon>Dikarya</taxon>
        <taxon>Basidiomycota</taxon>
        <taxon>Agaricomycotina</taxon>
        <taxon>Agaricomycetes</taxon>
        <taxon>Agaricomycetidae</taxon>
        <taxon>Agaricales</taxon>
        <taxon>Tricholomatineae</taxon>
        <taxon>Lyophyllaceae</taxon>
        <taxon>Asterophora</taxon>
    </lineage>
</organism>
<keyword evidence="4" id="KW-0378">Hydrolase</keyword>
<evidence type="ECO:0000256" key="2">
    <source>
        <dbReference type="ARBA" id="ARBA00022529"/>
    </source>
</evidence>
<dbReference type="Gene3D" id="1.10.530.40">
    <property type="match status" value="1"/>
</dbReference>
<comment type="catalytic activity">
    <reaction evidence="1">
        <text>Hydrolysis of (1-&gt;4)-beta-linkages between N-acetylmuramic acid and N-acetyl-D-glucosamine residues in a peptidoglycan and between N-acetyl-D-glucosamine residues in chitodextrins.</text>
        <dbReference type="EC" id="3.2.1.17"/>
    </reaction>
</comment>
<reference evidence="9" key="2">
    <citation type="submission" date="2021-10" db="EMBL/GenBank/DDBJ databases">
        <title>Phylogenomics reveals ancestral predisposition of the termite-cultivated fungus Termitomyces towards a domesticated lifestyle.</title>
        <authorList>
            <person name="Auxier B."/>
            <person name="Grum-Grzhimaylo A."/>
            <person name="Cardenas M.E."/>
            <person name="Lodge J.D."/>
            <person name="Laessoe T."/>
            <person name="Pedersen O."/>
            <person name="Smith M.E."/>
            <person name="Kuyper T.W."/>
            <person name="Franco-Molano E.A."/>
            <person name="Baroni T.J."/>
            <person name="Aanen D.K."/>
        </authorList>
    </citation>
    <scope>NUCLEOTIDE SEQUENCE</scope>
    <source>
        <strain evidence="9">AP01</strain>
        <tissue evidence="9">Mycelium</tissue>
    </source>
</reference>
<evidence type="ECO:0000256" key="7">
    <source>
        <dbReference type="SAM" id="MobiDB-lite"/>
    </source>
</evidence>
<keyword evidence="5" id="KW-1035">Host cytoplasm</keyword>
<dbReference type="CDD" id="cd00737">
    <property type="entry name" value="lyz_endolysin_autolysin"/>
    <property type="match status" value="1"/>
</dbReference>
<dbReference type="InterPro" id="IPR033907">
    <property type="entry name" value="Endolysin_autolysin"/>
</dbReference>
<protein>
    <recommendedName>
        <fullName evidence="11">Lysozyme</fullName>
    </recommendedName>
</protein>
<feature type="region of interest" description="Disordered" evidence="7">
    <location>
        <begin position="87"/>
        <end position="121"/>
    </location>
</feature>
<feature type="compositionally biased region" description="Low complexity" evidence="7">
    <location>
        <begin position="87"/>
        <end position="104"/>
    </location>
</feature>
<gene>
    <name evidence="9" type="ORF">DXG03_008541</name>
</gene>
<dbReference type="GO" id="GO:0003796">
    <property type="term" value="F:lysozyme activity"/>
    <property type="evidence" value="ECO:0007669"/>
    <property type="project" value="UniProtKB-EC"/>
</dbReference>
<dbReference type="Pfam" id="PF00959">
    <property type="entry name" value="Phage_lysozyme"/>
    <property type="match status" value="1"/>
</dbReference>
<evidence type="ECO:0000256" key="5">
    <source>
        <dbReference type="ARBA" id="ARBA00023200"/>
    </source>
</evidence>
<dbReference type="HAMAP" id="MF_04110">
    <property type="entry name" value="ENDOLYSIN_T4"/>
    <property type="match status" value="1"/>
</dbReference>
<evidence type="ECO:0000256" key="3">
    <source>
        <dbReference type="ARBA" id="ARBA00022638"/>
    </source>
</evidence>
<evidence type="ECO:0000256" key="6">
    <source>
        <dbReference type="ARBA" id="ARBA00023295"/>
    </source>
</evidence>
<keyword evidence="10" id="KW-1185">Reference proteome</keyword>
<dbReference type="PANTHER" id="PTHR38107">
    <property type="match status" value="1"/>
</dbReference>
<evidence type="ECO:0000313" key="9">
    <source>
        <dbReference type="EMBL" id="KAG5644446.1"/>
    </source>
</evidence>
<dbReference type="EMBL" id="JABCKV010000070">
    <property type="protein sequence ID" value="KAG5644446.1"/>
    <property type="molecule type" value="Genomic_DNA"/>
</dbReference>
<keyword evidence="2" id="KW-0929">Antimicrobial</keyword>
<comment type="caution">
    <text evidence="9">The sequence shown here is derived from an EMBL/GenBank/DDBJ whole genome shotgun (WGS) entry which is preliminary data.</text>
</comment>
<keyword evidence="6" id="KW-0326">Glycosidase</keyword>
<dbReference type="InterPro" id="IPR034690">
    <property type="entry name" value="Endolysin_T4_type"/>
</dbReference>
<dbReference type="Proteomes" id="UP000775547">
    <property type="component" value="Unassembled WGS sequence"/>
</dbReference>
<evidence type="ECO:0000256" key="1">
    <source>
        <dbReference type="ARBA" id="ARBA00000632"/>
    </source>
</evidence>
<name>A0A9P7KE34_9AGAR</name>
<dbReference type="OrthoDB" id="5358886at2759"/>
<evidence type="ECO:0008006" key="11">
    <source>
        <dbReference type="Google" id="ProtNLM"/>
    </source>
</evidence>
<dbReference type="InterPro" id="IPR023347">
    <property type="entry name" value="Lysozyme_dom_sf"/>
</dbReference>
<dbReference type="SUPFAM" id="SSF53955">
    <property type="entry name" value="Lysozyme-like"/>
    <property type="match status" value="1"/>
</dbReference>
<proteinExistence type="inferred from homology"/>
<evidence type="ECO:0000313" key="10">
    <source>
        <dbReference type="Proteomes" id="UP000775547"/>
    </source>
</evidence>
<sequence length="284" mass="29225">MFISFSIPAVLLILSNTLRTTVNAAPALYADTRACIAGSDGRCVTTGYKSAHELESRFGLSNIGDLFRLGRSDTKASSVPVPVPAAAAAAKAPPRSATPPVATNPKPPATPAKTGSTSVGSCGAPGINSATVSLIKSFEGFVPRPAPDPIGLPTVGFGHLCKTKGCAEVPFRFPLSQSTAGSLLQSDVQPFVNCINAAVGKGVVLSDNQLGALVSWSFNVGCGAAKKSSLMKRLNNGEDPKTVAAQELPKFNRAGGKVLGGLTRRRAAEVKLFHTSSSIKAHPC</sequence>
<evidence type="ECO:0000256" key="4">
    <source>
        <dbReference type="ARBA" id="ARBA00022801"/>
    </source>
</evidence>
<dbReference type="InterPro" id="IPR051018">
    <property type="entry name" value="Bacteriophage_GH24"/>
</dbReference>
<dbReference type="GO" id="GO:0031640">
    <property type="term" value="P:killing of cells of another organism"/>
    <property type="evidence" value="ECO:0007669"/>
    <property type="project" value="UniProtKB-KW"/>
</dbReference>
<dbReference type="GO" id="GO:0016998">
    <property type="term" value="P:cell wall macromolecule catabolic process"/>
    <property type="evidence" value="ECO:0007669"/>
    <property type="project" value="InterPro"/>
</dbReference>
<dbReference type="InterPro" id="IPR002196">
    <property type="entry name" value="Glyco_hydro_24"/>
</dbReference>
<dbReference type="InterPro" id="IPR023346">
    <property type="entry name" value="Lysozyme-like_dom_sf"/>
</dbReference>
<keyword evidence="3" id="KW-0081">Bacteriolytic enzyme</keyword>
<dbReference type="AlphaFoldDB" id="A0A9P7KE34"/>
<evidence type="ECO:0000256" key="8">
    <source>
        <dbReference type="SAM" id="SignalP"/>
    </source>
</evidence>
<keyword evidence="8" id="KW-0732">Signal</keyword>
<reference evidence="9" key="1">
    <citation type="submission" date="2020-07" db="EMBL/GenBank/DDBJ databases">
        <authorList>
            <person name="Nieuwenhuis M."/>
            <person name="Van De Peppel L.J.J."/>
        </authorList>
    </citation>
    <scope>NUCLEOTIDE SEQUENCE</scope>
    <source>
        <strain evidence="9">AP01</strain>
        <tissue evidence="9">Mycelium</tissue>
    </source>
</reference>
<feature type="signal peptide" evidence="8">
    <location>
        <begin position="1"/>
        <end position="24"/>
    </location>
</feature>
<accession>A0A9P7KE34</accession>